<protein>
    <recommendedName>
        <fullName evidence="3">Spore coat protein</fullName>
    </recommendedName>
</protein>
<sequence length="77" mass="8598">MTQQTITPREALEIHELLSAKNLCMTKAVNSISQVTDPELKQIIQDDITKTRTQITELKTLLCKADMSKMAMSGSTM</sequence>
<organism evidence="1 2">
    <name type="scientific">Clostridium tyrobutyricum DIVETGP</name>
    <dbReference type="NCBI Taxonomy" id="1408889"/>
    <lineage>
        <taxon>Bacteria</taxon>
        <taxon>Bacillati</taxon>
        <taxon>Bacillota</taxon>
        <taxon>Clostridia</taxon>
        <taxon>Eubacteriales</taxon>
        <taxon>Clostridiaceae</taxon>
        <taxon>Clostridium</taxon>
    </lineage>
</organism>
<name>W6NGY9_CLOTY</name>
<evidence type="ECO:0000313" key="1">
    <source>
        <dbReference type="EMBL" id="CDL91352.1"/>
    </source>
</evidence>
<comment type="caution">
    <text evidence="1">The sequence shown here is derived from an EMBL/GenBank/DDBJ whole genome shotgun (WGS) entry which is preliminary data.</text>
</comment>
<reference evidence="1 2" key="1">
    <citation type="journal article" date="2015" name="Genome Announc.">
        <title>Draft Genome Sequence of Clostridium tyrobutyricum Strain DIVETGP, Isolated from Cow's Milk for Grana Padano Production.</title>
        <authorList>
            <person name="Soggiu A."/>
            <person name="Piras C."/>
            <person name="Gaiarsa S."/>
            <person name="Sassera D."/>
            <person name="Roncada P."/>
            <person name="Bendixen E."/>
            <person name="Brasca M."/>
            <person name="Bonizzi L."/>
        </authorList>
    </citation>
    <scope>NUCLEOTIDE SEQUENCE [LARGE SCALE GENOMIC DNA]</scope>
    <source>
        <strain evidence="1 2">DIVETGP</strain>
    </source>
</reference>
<evidence type="ECO:0000313" key="2">
    <source>
        <dbReference type="Proteomes" id="UP000019482"/>
    </source>
</evidence>
<evidence type="ECO:0008006" key="3">
    <source>
        <dbReference type="Google" id="ProtNLM"/>
    </source>
</evidence>
<dbReference type="GeneID" id="29420861"/>
<keyword evidence="2" id="KW-1185">Reference proteome</keyword>
<dbReference type="OrthoDB" id="1913674at2"/>
<dbReference type="AlphaFoldDB" id="W6NGY9"/>
<dbReference type="Proteomes" id="UP000019482">
    <property type="component" value="Unassembled WGS sequence"/>
</dbReference>
<dbReference type="InterPro" id="IPR012347">
    <property type="entry name" value="Ferritin-like"/>
</dbReference>
<accession>W6NGY9</accession>
<gene>
    <name evidence="1" type="ORF">CTDIVETGP_1422</name>
</gene>
<proteinExistence type="predicted"/>
<dbReference type="RefSeq" id="WP_017751650.1">
    <property type="nucleotide sequence ID" value="NZ_CBXI010000023.1"/>
</dbReference>
<dbReference type="EMBL" id="CBXI010000023">
    <property type="protein sequence ID" value="CDL91352.1"/>
    <property type="molecule type" value="Genomic_DNA"/>
</dbReference>
<dbReference type="Gene3D" id="1.20.1260.10">
    <property type="match status" value="1"/>
</dbReference>